<comment type="caution">
    <text evidence="1">The sequence shown here is derived from an EMBL/GenBank/DDBJ whole genome shotgun (WGS) entry which is preliminary data.</text>
</comment>
<dbReference type="RefSeq" id="WP_145148392.1">
    <property type="nucleotide sequence ID" value="NZ_VNIM01000009.1"/>
</dbReference>
<organism evidence="1 2">
    <name type="scientific">Alterirhizorhabdus solaris</name>
    <dbReference type="NCBI Taxonomy" id="2529389"/>
    <lineage>
        <taxon>Bacteria</taxon>
        <taxon>Pseudomonadati</taxon>
        <taxon>Pseudomonadota</taxon>
        <taxon>Alphaproteobacteria</taxon>
        <taxon>Sphingomonadales</taxon>
        <taxon>Rhizorhabdaceae</taxon>
        <taxon>Alterirhizorhabdus</taxon>
    </lineage>
</organism>
<name>A0A558RB22_9SPHN</name>
<dbReference type="OrthoDB" id="7190399at2"/>
<dbReference type="EMBL" id="VNIM01000009">
    <property type="protein sequence ID" value="TVV76563.1"/>
    <property type="molecule type" value="Genomic_DNA"/>
</dbReference>
<protein>
    <recommendedName>
        <fullName evidence="3">XRE family transcriptional regulator</fullName>
    </recommendedName>
</protein>
<dbReference type="AlphaFoldDB" id="A0A558RB22"/>
<keyword evidence="2" id="KW-1185">Reference proteome</keyword>
<proteinExistence type="predicted"/>
<sequence>MHHPAPPPQSKGCRPVNPDLVDRLQAMVDRRTDAALTEQFGISYNTWRKLIAGEPIRASVLTRLQARIDGLDGRSAR</sequence>
<accession>A0A558RB22</accession>
<evidence type="ECO:0008006" key="3">
    <source>
        <dbReference type="Google" id="ProtNLM"/>
    </source>
</evidence>
<evidence type="ECO:0000313" key="1">
    <source>
        <dbReference type="EMBL" id="TVV76563.1"/>
    </source>
</evidence>
<reference evidence="1 2" key="1">
    <citation type="submission" date="2019-07" db="EMBL/GenBank/DDBJ databases">
        <title>Sphingomonas solaris sp. nov., isolated from a solar panel from Boston, Massachusetts.</title>
        <authorList>
            <person name="Tanner K."/>
            <person name="Pascual J."/>
            <person name="Mancuso C."/>
            <person name="Pereto J."/>
            <person name="Khalil A."/>
            <person name="Vilanova C."/>
        </authorList>
    </citation>
    <scope>NUCLEOTIDE SEQUENCE [LARGE SCALE GENOMIC DNA]</scope>
    <source>
        <strain evidence="1 2">R4DWN</strain>
    </source>
</reference>
<evidence type="ECO:0000313" key="2">
    <source>
        <dbReference type="Proteomes" id="UP000318681"/>
    </source>
</evidence>
<dbReference type="Proteomes" id="UP000318681">
    <property type="component" value="Unassembled WGS sequence"/>
</dbReference>
<gene>
    <name evidence="1" type="ORF">FOY91_04025</name>
</gene>